<dbReference type="RefSeq" id="XP_056855067.1">
    <property type="nucleotide sequence ID" value="XM_056999087.1"/>
</dbReference>
<dbReference type="InterPro" id="IPR036529">
    <property type="entry name" value="KIX_dom_sf"/>
</dbReference>
<dbReference type="InterPro" id="IPR044661">
    <property type="entry name" value="MED15a/b/c-like"/>
</dbReference>
<dbReference type="GO" id="GO:0005634">
    <property type="term" value="C:nucleus"/>
    <property type="evidence" value="ECO:0007669"/>
    <property type="project" value="UniProtKB-SubCell"/>
</dbReference>
<gene>
    <name evidence="5 6 7" type="primary">LOC108841631</name>
</gene>
<feature type="domain" description="Mediator complex subunit 15 KIX" evidence="3">
    <location>
        <begin position="114"/>
        <end position="191"/>
    </location>
</feature>
<protein>
    <submittedName>
        <fullName evidence="5 6">Uncharacterized protein LOC108841631</fullName>
    </submittedName>
</protein>
<evidence type="ECO:0000313" key="4">
    <source>
        <dbReference type="Proteomes" id="UP000504610"/>
    </source>
</evidence>
<evidence type="ECO:0000313" key="7">
    <source>
        <dbReference type="RefSeq" id="XP_056855067.1"/>
    </source>
</evidence>
<comment type="subcellular location">
    <subcellularLocation>
        <location evidence="1">Nucleus</location>
    </subcellularLocation>
</comment>
<feature type="domain" description="Mediator complex subunit 15 KIX" evidence="3">
    <location>
        <begin position="4"/>
        <end position="84"/>
    </location>
</feature>
<dbReference type="RefSeq" id="XP_018469896.1">
    <property type="nucleotide sequence ID" value="XM_018614394.2"/>
</dbReference>
<keyword evidence="4" id="KW-1185">Reference proteome</keyword>
<evidence type="ECO:0000313" key="6">
    <source>
        <dbReference type="RefSeq" id="XP_018469896.1"/>
    </source>
</evidence>
<dbReference type="Pfam" id="PF16987">
    <property type="entry name" value="KIX_2"/>
    <property type="match status" value="3"/>
</dbReference>
<dbReference type="PANTHER" id="PTHR33137">
    <property type="entry name" value="MEDIATOR OF RNA POLYMERASE II TRANSCRIPTION SUBUNIT 15A-RELATED"/>
    <property type="match status" value="1"/>
</dbReference>
<dbReference type="AlphaFoldDB" id="A0A6J0MCU1"/>
<dbReference type="GO" id="GO:0031490">
    <property type="term" value="F:chromatin DNA binding"/>
    <property type="evidence" value="ECO:0007669"/>
    <property type="project" value="InterPro"/>
</dbReference>
<reference evidence="4" key="1">
    <citation type="journal article" date="2019" name="Database">
        <title>The radish genome database (RadishGD): an integrated information resource for radish genomics.</title>
        <authorList>
            <person name="Yu H.J."/>
            <person name="Baek S."/>
            <person name="Lee Y.J."/>
            <person name="Cho A."/>
            <person name="Mun J.H."/>
        </authorList>
    </citation>
    <scope>NUCLEOTIDE SEQUENCE [LARGE SCALE GENOMIC DNA]</scope>
    <source>
        <strain evidence="4">cv. WK10039</strain>
    </source>
</reference>
<evidence type="ECO:0000256" key="1">
    <source>
        <dbReference type="ARBA" id="ARBA00004123"/>
    </source>
</evidence>
<dbReference type="RefSeq" id="XP_018469889.1">
    <property type="nucleotide sequence ID" value="XM_018614387.2"/>
</dbReference>
<proteinExistence type="predicted"/>
<dbReference type="FunFam" id="1.10.246.20:FF:000003">
    <property type="entry name" value="Mediator of RNA polymerase II transcription subunit 15a"/>
    <property type="match status" value="3"/>
</dbReference>
<organism evidence="4 5">
    <name type="scientific">Raphanus sativus</name>
    <name type="common">Radish</name>
    <name type="synonym">Raphanus raphanistrum var. sativus</name>
    <dbReference type="NCBI Taxonomy" id="3726"/>
    <lineage>
        <taxon>Eukaryota</taxon>
        <taxon>Viridiplantae</taxon>
        <taxon>Streptophyta</taxon>
        <taxon>Embryophyta</taxon>
        <taxon>Tracheophyta</taxon>
        <taxon>Spermatophyta</taxon>
        <taxon>Magnoliopsida</taxon>
        <taxon>eudicotyledons</taxon>
        <taxon>Gunneridae</taxon>
        <taxon>Pentapetalae</taxon>
        <taxon>rosids</taxon>
        <taxon>malvids</taxon>
        <taxon>Brassicales</taxon>
        <taxon>Brassicaceae</taxon>
        <taxon>Brassiceae</taxon>
        <taxon>Raphanus</taxon>
    </lineage>
</organism>
<reference evidence="5 6" key="2">
    <citation type="submission" date="2025-04" db="UniProtKB">
        <authorList>
            <consortium name="RefSeq"/>
        </authorList>
    </citation>
    <scope>IDENTIFICATION</scope>
    <source>
        <tissue evidence="5 6">Leaf</tissue>
    </source>
</reference>
<dbReference type="OrthoDB" id="1083693at2759"/>
<dbReference type="KEGG" id="rsz:108841631"/>
<evidence type="ECO:0000256" key="2">
    <source>
        <dbReference type="ARBA" id="ARBA00023242"/>
    </source>
</evidence>
<accession>A0A6J0MCU1</accession>
<sequence length="301" mass="34257">MDNTNDWRTHLPFGSRQKIVSKILETLKKHLPYSGPEGINELKRIAVRFEEKIFSGAVNQNDYLRKISLKMLTMETKAQNAAGSSSNLALDNVMINNGNVEPFLLNQEPAINSGDWRTQLPPSSRQNIVNKIMDILKKHFPYSGPEGINELKRIAARFEERVFSSAVNQTDYFQKISLKMLTMENKAQNATSIPADSNKLALDGLGSLMFNDNSVPSLPKEEPAMNSGDWRIQLPPDSRQKHVDKLMETLKKHVPYSGEEGIEELRRIAISFEELIFNTAINQVDYFRKISLKMQTMQEDD</sequence>
<dbReference type="Gene3D" id="1.10.246.20">
    <property type="entry name" value="Coactivator CBP, KIX domain"/>
    <property type="match status" value="3"/>
</dbReference>
<feature type="domain" description="Mediator complex subunit 15 KIX" evidence="3">
    <location>
        <begin position="228"/>
        <end position="299"/>
    </location>
</feature>
<keyword evidence="2" id="KW-0539">Nucleus</keyword>
<dbReference type="InterPro" id="IPR036546">
    <property type="entry name" value="MED15_KIX"/>
</dbReference>
<dbReference type="GeneID" id="108841631"/>
<evidence type="ECO:0000259" key="3">
    <source>
        <dbReference type="Pfam" id="PF16987"/>
    </source>
</evidence>
<evidence type="ECO:0000313" key="5">
    <source>
        <dbReference type="RefSeq" id="XP_018469889.1"/>
    </source>
</evidence>
<dbReference type="SUPFAM" id="SSF47040">
    <property type="entry name" value="Kix domain of CBP (creb binding protein)"/>
    <property type="match status" value="3"/>
</dbReference>
<dbReference type="PANTHER" id="PTHR33137:SF4">
    <property type="entry name" value="MEDIATOR OF RNA POLYMERASE II TRANSCRIPTION SUBUNIT 15A-RELATED"/>
    <property type="match status" value="1"/>
</dbReference>
<dbReference type="GO" id="GO:0003713">
    <property type="term" value="F:transcription coactivator activity"/>
    <property type="evidence" value="ECO:0007669"/>
    <property type="project" value="InterPro"/>
</dbReference>
<name>A0A6J0MCU1_RAPSA</name>
<dbReference type="Proteomes" id="UP000504610">
    <property type="component" value="Chromosome 1"/>
</dbReference>